<feature type="chain" id="PRO_5013668046" evidence="1">
    <location>
        <begin position="22"/>
        <end position="308"/>
    </location>
</feature>
<gene>
    <name evidence="2" type="ORF">BSL78_02298</name>
</gene>
<protein>
    <submittedName>
        <fullName evidence="2">Uncharacterized protein</fullName>
    </submittedName>
</protein>
<dbReference type="AlphaFoldDB" id="A0A2G8LKG1"/>
<organism evidence="2 3">
    <name type="scientific">Stichopus japonicus</name>
    <name type="common">Sea cucumber</name>
    <dbReference type="NCBI Taxonomy" id="307972"/>
    <lineage>
        <taxon>Eukaryota</taxon>
        <taxon>Metazoa</taxon>
        <taxon>Echinodermata</taxon>
        <taxon>Eleutherozoa</taxon>
        <taxon>Echinozoa</taxon>
        <taxon>Holothuroidea</taxon>
        <taxon>Aspidochirotacea</taxon>
        <taxon>Aspidochirotida</taxon>
        <taxon>Stichopodidae</taxon>
        <taxon>Apostichopus</taxon>
    </lineage>
</organism>
<name>A0A2G8LKG1_STIJA</name>
<comment type="caution">
    <text evidence="2">The sequence shown here is derived from an EMBL/GenBank/DDBJ whole genome shotgun (WGS) entry which is preliminary data.</text>
</comment>
<keyword evidence="1" id="KW-0732">Signal</keyword>
<feature type="signal peptide" evidence="1">
    <location>
        <begin position="1"/>
        <end position="21"/>
    </location>
</feature>
<reference evidence="2 3" key="1">
    <citation type="journal article" date="2017" name="PLoS Biol.">
        <title>The sea cucumber genome provides insights into morphological evolution and visceral regeneration.</title>
        <authorList>
            <person name="Zhang X."/>
            <person name="Sun L."/>
            <person name="Yuan J."/>
            <person name="Sun Y."/>
            <person name="Gao Y."/>
            <person name="Zhang L."/>
            <person name="Li S."/>
            <person name="Dai H."/>
            <person name="Hamel J.F."/>
            <person name="Liu C."/>
            <person name="Yu Y."/>
            <person name="Liu S."/>
            <person name="Lin W."/>
            <person name="Guo K."/>
            <person name="Jin S."/>
            <person name="Xu P."/>
            <person name="Storey K.B."/>
            <person name="Huan P."/>
            <person name="Zhang T."/>
            <person name="Zhou Y."/>
            <person name="Zhang J."/>
            <person name="Lin C."/>
            <person name="Li X."/>
            <person name="Xing L."/>
            <person name="Huo D."/>
            <person name="Sun M."/>
            <person name="Wang L."/>
            <person name="Mercier A."/>
            <person name="Li F."/>
            <person name="Yang H."/>
            <person name="Xiang J."/>
        </authorList>
    </citation>
    <scope>NUCLEOTIDE SEQUENCE [LARGE SCALE GENOMIC DNA]</scope>
    <source>
        <strain evidence="2">Shaxun</strain>
        <tissue evidence="2">Muscle</tissue>
    </source>
</reference>
<dbReference type="EMBL" id="MRZV01000048">
    <property type="protein sequence ID" value="PIK60734.1"/>
    <property type="molecule type" value="Genomic_DNA"/>
</dbReference>
<keyword evidence="3" id="KW-1185">Reference proteome</keyword>
<dbReference type="Proteomes" id="UP000230750">
    <property type="component" value="Unassembled WGS sequence"/>
</dbReference>
<sequence length="308" mass="34363">MKSFSALTVLYMFYFCQASVAETFPELTGIGFAGTIALFPVPEERIANKLNEMNALIPDQEGTLNLPNYRILTEFLAPGEHVIAVGIGNFSSKSFKDTLPSDVADQYSLDTPLVSFFIPLLTGPDANGPAQYKVHLSSFVSTEKPFLNPNMALPVKQVDEFVITEFGASITNGCDYFSVSWEEAECCHLVDHVTNADINEYLDELMFSVNHELDFSACQSQDVQEVDMCKARDKLTPAMSQNRHNVCEYWSPLESFRKCTLENYALDSISEAFQEASLLSKDNKAPIVYEIQHQADFAANLKIPCIEL</sequence>
<proteinExistence type="predicted"/>
<evidence type="ECO:0000256" key="1">
    <source>
        <dbReference type="SAM" id="SignalP"/>
    </source>
</evidence>
<evidence type="ECO:0000313" key="2">
    <source>
        <dbReference type="EMBL" id="PIK60734.1"/>
    </source>
</evidence>
<evidence type="ECO:0000313" key="3">
    <source>
        <dbReference type="Proteomes" id="UP000230750"/>
    </source>
</evidence>
<accession>A0A2G8LKG1</accession>